<dbReference type="KEGG" id="pcw:110193057"/>
<keyword evidence="2" id="KW-1185">Reference proteome</keyword>
<evidence type="ECO:0000313" key="3">
    <source>
        <dbReference type="RefSeq" id="XP_020820277.1"/>
    </source>
</evidence>
<sequence>MRRTTRVQGEIPLLRVHSPRGDGAGGDTEPHVDSEEVGGQKKWRCQGSLGPGERPELKAPASMWPLRERTDRSWQWTERAAAPGAGDRPELKAPTSMWPLRERADKSWQWTERAAAPGAGDRPGLKGAASMWSLERSGQRQTRMLNQQQSDQMLQGEGKSMQHGMAEPSGDEAASNAGEPYGSALPFTGHGASGAPGDEGLPRHLRTGLFCWFPTTSLAPHELGHKNSKGHLRKSSKS</sequence>
<protein>
    <submittedName>
        <fullName evidence="3">Uncharacterized protein LOC110193057</fullName>
    </submittedName>
</protein>
<evidence type="ECO:0000313" key="2">
    <source>
        <dbReference type="Proteomes" id="UP000515140"/>
    </source>
</evidence>
<feature type="region of interest" description="Disordered" evidence="1">
    <location>
        <begin position="134"/>
        <end position="204"/>
    </location>
</feature>
<dbReference type="GeneID" id="110193057"/>
<feature type="region of interest" description="Disordered" evidence="1">
    <location>
        <begin position="1"/>
        <end position="108"/>
    </location>
</feature>
<dbReference type="InParanoid" id="A0A6P5IDG8"/>
<feature type="compositionally biased region" description="Polar residues" evidence="1">
    <location>
        <begin position="139"/>
        <end position="153"/>
    </location>
</feature>
<name>A0A6P5IDG8_PHACI</name>
<dbReference type="AlphaFoldDB" id="A0A6P5IDG8"/>
<dbReference type="Proteomes" id="UP000515140">
    <property type="component" value="Unplaced"/>
</dbReference>
<reference evidence="3" key="1">
    <citation type="submission" date="2025-08" db="UniProtKB">
        <authorList>
            <consortium name="RefSeq"/>
        </authorList>
    </citation>
    <scope>IDENTIFICATION</scope>
    <source>
        <tissue evidence="3">Spleen</tissue>
    </source>
</reference>
<gene>
    <name evidence="3" type="primary">LOC110193057</name>
</gene>
<accession>A0A6P5IDG8</accession>
<proteinExistence type="predicted"/>
<dbReference type="RefSeq" id="XP_020820277.1">
    <property type="nucleotide sequence ID" value="XM_020964618.1"/>
</dbReference>
<organism evidence="2 3">
    <name type="scientific">Phascolarctos cinereus</name>
    <name type="common">Koala</name>
    <dbReference type="NCBI Taxonomy" id="38626"/>
    <lineage>
        <taxon>Eukaryota</taxon>
        <taxon>Metazoa</taxon>
        <taxon>Chordata</taxon>
        <taxon>Craniata</taxon>
        <taxon>Vertebrata</taxon>
        <taxon>Euteleostomi</taxon>
        <taxon>Mammalia</taxon>
        <taxon>Metatheria</taxon>
        <taxon>Diprotodontia</taxon>
        <taxon>Phascolarctidae</taxon>
        <taxon>Phascolarctos</taxon>
    </lineage>
</organism>
<evidence type="ECO:0000256" key="1">
    <source>
        <dbReference type="SAM" id="MobiDB-lite"/>
    </source>
</evidence>
<feature type="region of interest" description="Disordered" evidence="1">
    <location>
        <begin position="218"/>
        <end position="238"/>
    </location>
</feature>
<feature type="compositionally biased region" description="Basic residues" evidence="1">
    <location>
        <begin position="226"/>
        <end position="238"/>
    </location>
</feature>